<comment type="caution">
    <text evidence="2">The sequence shown here is derived from an EMBL/GenBank/DDBJ whole genome shotgun (WGS) entry which is preliminary data.</text>
</comment>
<dbReference type="GO" id="GO:0048367">
    <property type="term" value="P:shoot system development"/>
    <property type="evidence" value="ECO:0007669"/>
    <property type="project" value="InterPro"/>
</dbReference>
<feature type="compositionally biased region" description="Polar residues" evidence="1">
    <location>
        <begin position="342"/>
        <end position="357"/>
    </location>
</feature>
<evidence type="ECO:0000256" key="1">
    <source>
        <dbReference type="SAM" id="MobiDB-lite"/>
    </source>
</evidence>
<dbReference type="PANTHER" id="PTHR35504">
    <property type="entry name" value="PROTEIN EMBRYONIC FLOWER 1"/>
    <property type="match status" value="1"/>
</dbReference>
<gene>
    <name evidence="2" type="ORF">RIF29_12169</name>
</gene>
<dbReference type="PANTHER" id="PTHR35504:SF1">
    <property type="entry name" value="PROTEIN EMBRYONIC FLOWER 1"/>
    <property type="match status" value="1"/>
</dbReference>
<dbReference type="Proteomes" id="UP001372338">
    <property type="component" value="Unassembled WGS sequence"/>
</dbReference>
<name>A0AAN9P0X9_CROPI</name>
<dbReference type="GO" id="GO:0009910">
    <property type="term" value="P:negative regulation of flower development"/>
    <property type="evidence" value="ECO:0007669"/>
    <property type="project" value="InterPro"/>
</dbReference>
<feature type="compositionally biased region" description="Low complexity" evidence="1">
    <location>
        <begin position="1010"/>
        <end position="1027"/>
    </location>
</feature>
<evidence type="ECO:0000313" key="3">
    <source>
        <dbReference type="Proteomes" id="UP001372338"/>
    </source>
</evidence>
<dbReference type="GO" id="GO:0045892">
    <property type="term" value="P:negative regulation of DNA-templated transcription"/>
    <property type="evidence" value="ECO:0007669"/>
    <property type="project" value="InterPro"/>
</dbReference>
<dbReference type="AlphaFoldDB" id="A0AAN9P0X9"/>
<feature type="region of interest" description="Disordered" evidence="1">
    <location>
        <begin position="337"/>
        <end position="369"/>
    </location>
</feature>
<feature type="region of interest" description="Disordered" evidence="1">
    <location>
        <begin position="1003"/>
        <end position="1027"/>
    </location>
</feature>
<accession>A0AAN9P0X9</accession>
<evidence type="ECO:0008006" key="4">
    <source>
        <dbReference type="Google" id="ProtNLM"/>
    </source>
</evidence>
<evidence type="ECO:0000313" key="2">
    <source>
        <dbReference type="EMBL" id="KAK7282995.1"/>
    </source>
</evidence>
<protein>
    <recommendedName>
        <fullName evidence="4">Protein EMBRYONIC FLOWER 1</fullName>
    </recommendedName>
</protein>
<reference evidence="2 3" key="1">
    <citation type="submission" date="2024-01" db="EMBL/GenBank/DDBJ databases">
        <title>The genomes of 5 underutilized Papilionoideae crops provide insights into root nodulation and disease resistanc.</title>
        <authorList>
            <person name="Yuan L."/>
        </authorList>
    </citation>
    <scope>NUCLEOTIDE SEQUENCE [LARGE SCALE GENOMIC DNA]</scope>
    <source>
        <strain evidence="2">ZHUSHIDOU_FW_LH</strain>
        <tissue evidence="2">Leaf</tissue>
    </source>
</reference>
<dbReference type="EMBL" id="JAYWIO010000002">
    <property type="protein sequence ID" value="KAK7282995.1"/>
    <property type="molecule type" value="Genomic_DNA"/>
</dbReference>
<organism evidence="2 3">
    <name type="scientific">Crotalaria pallida</name>
    <name type="common">Smooth rattlebox</name>
    <name type="synonym">Crotalaria striata</name>
    <dbReference type="NCBI Taxonomy" id="3830"/>
    <lineage>
        <taxon>Eukaryota</taxon>
        <taxon>Viridiplantae</taxon>
        <taxon>Streptophyta</taxon>
        <taxon>Embryophyta</taxon>
        <taxon>Tracheophyta</taxon>
        <taxon>Spermatophyta</taxon>
        <taxon>Magnoliopsida</taxon>
        <taxon>eudicotyledons</taxon>
        <taxon>Gunneridae</taxon>
        <taxon>Pentapetalae</taxon>
        <taxon>rosids</taxon>
        <taxon>fabids</taxon>
        <taxon>Fabales</taxon>
        <taxon>Fabaceae</taxon>
        <taxon>Papilionoideae</taxon>
        <taxon>50 kb inversion clade</taxon>
        <taxon>genistoids sensu lato</taxon>
        <taxon>core genistoids</taxon>
        <taxon>Crotalarieae</taxon>
        <taxon>Crotalaria</taxon>
    </lineage>
</organism>
<proteinExistence type="predicted"/>
<sequence length="1180" mass="130823">MGSYIQIDSICIDLTNSAGKRDVGKCEHFSIRGYVSEIRKKDWKTCWPFSVDESAEQPSLPPLDFAKYRCQCCQNCPQESAGKDIDKDDQTAFVCCTTQCRSDTNCNNAVVKSATQCRSDTNCNNAVVKPATLQDPLPDTLGRRGIDLNSNLSCVSDFVQFNNEKEKNVEAVLGRGIDLEIDSEDYLNPQVTGVSSTKACPGLIQEVHTSKRVAGCEGNEVSDVELAINHKGMDKSSADIYNGGTPSADNQCQEELIKACNVLGNSPCAIKANNTTNHTTGHHPLESVACNHTAPSGSKHNVVENDFQDHHLEKSTSLSRRRHRKVRLMTDLLSEKGDSKTEQITIQGSPSHETQAPSIFPSKADTRGDLTLTNMGQSRKRKFLRDEARRPADMCVQRVAIDDRKEDATKFKDVMAGTGLQDAMKGYWSKSEMERNHIMGKKSRKIKVTHNHMIPKSHQGPRRENEDTRDTADKAYASKTLHSRFAPGTLTGEGMDKFPFHSPRIENEFNMSKRKDKMPQTDGELDSLSCQKTDMLAEKSFVYSEGKIMSNMPVAIPIPSSQGVLSGKGGEEGLQLSLNSYSAAQVSNKKCIHQIENRLPFPLSLQEGTSNLHQLKRKDNEINVFGGLSIPSNHINAFSGKGVCHEETTGARNTEAVKSMEQPGVMKRYSEQTTEVSDQGTLDGIPMEIVELLAKNQYERCLPDVENKSSMMDKPTIRRNTPMTVSNTVAELSFLKKGQKEKHQGTHKKNNMAIRGENVKPSKRNPVHYFSPFNGSNLGMNNLCPPRSPFGFEVSQSQNIQFSQMGSTQLGSARKCKVSGEERGSSNVTLQAQGGCSLHKTILHPDDEASRIWASWTSNHVSLGYDVPKKVVSQPTSANMDIISLQSRALQKQSMRRDIDLNCPNLHVAGPEMLSRHAGPGTFNRVDGGYPFPRKHNEMEPHQNLRGSLDMYSNETIPAMHLLSLMDAGKQSRTTFNEGVNAQMFRRPSFHGDCSTKLEIGTSKSHSTLKRQSSDYYRSSYSSDKSGGSFLGSPTFAASSSTQHDMEFIRATGACYGRNSMEFGKKEKAKSSNSVMHNRVSKQFSCPHLETETPVQHKLEVRGTHETLLPVTVTLGNSCMVNRNPADFTIPETGNTYMINGENLKFEKSIPKKRPRIPTPHGCKQQRNLKGTKLNEHSKH</sequence>
<keyword evidence="3" id="KW-1185">Reference proteome</keyword>
<dbReference type="InterPro" id="IPR034583">
    <property type="entry name" value="EMF1"/>
</dbReference>
<feature type="region of interest" description="Disordered" evidence="1">
    <location>
        <begin position="1152"/>
        <end position="1180"/>
    </location>
</feature>